<gene>
    <name evidence="2" type="ORF">J6I44_08920</name>
</gene>
<proteinExistence type="predicted"/>
<organism evidence="2 3">
    <name type="scientific">Fodinibius salsisoli</name>
    <dbReference type="NCBI Taxonomy" id="2820877"/>
    <lineage>
        <taxon>Bacteria</taxon>
        <taxon>Pseudomonadati</taxon>
        <taxon>Balneolota</taxon>
        <taxon>Balneolia</taxon>
        <taxon>Balneolales</taxon>
        <taxon>Balneolaceae</taxon>
        <taxon>Fodinibius</taxon>
    </lineage>
</organism>
<keyword evidence="3" id="KW-1185">Reference proteome</keyword>
<dbReference type="RefSeq" id="WP_265765731.1">
    <property type="nucleotide sequence ID" value="NZ_JAGGJA010000005.1"/>
</dbReference>
<evidence type="ECO:0000313" key="3">
    <source>
        <dbReference type="Proteomes" id="UP001207918"/>
    </source>
</evidence>
<comment type="caution">
    <text evidence="2">The sequence shown here is derived from an EMBL/GenBank/DDBJ whole genome shotgun (WGS) entry which is preliminary data.</text>
</comment>
<feature type="signal peptide" evidence="1">
    <location>
        <begin position="1"/>
        <end position="20"/>
    </location>
</feature>
<evidence type="ECO:0000313" key="2">
    <source>
        <dbReference type="EMBL" id="MCW9706977.1"/>
    </source>
</evidence>
<name>A0ABT3PM42_9BACT</name>
<reference evidence="2 3" key="1">
    <citation type="submission" date="2021-03" db="EMBL/GenBank/DDBJ databases">
        <title>Aliifodinibius sp. nov., a new bacterium isolated from saline soil.</title>
        <authorList>
            <person name="Galisteo C."/>
            <person name="De La Haba R."/>
            <person name="Sanchez-Porro C."/>
            <person name="Ventosa A."/>
        </authorList>
    </citation>
    <scope>NUCLEOTIDE SEQUENCE [LARGE SCALE GENOMIC DNA]</scope>
    <source>
        <strain evidence="2 3">1BSP15-2V2</strain>
    </source>
</reference>
<keyword evidence="1" id="KW-0732">Signal</keyword>
<accession>A0ABT3PM42</accession>
<dbReference type="EMBL" id="JAGGJA010000005">
    <property type="protein sequence ID" value="MCW9706977.1"/>
    <property type="molecule type" value="Genomic_DNA"/>
</dbReference>
<protein>
    <submittedName>
        <fullName evidence="2">Uncharacterized protein</fullName>
    </submittedName>
</protein>
<feature type="chain" id="PRO_5046232408" evidence="1">
    <location>
        <begin position="21"/>
        <end position="150"/>
    </location>
</feature>
<dbReference type="Proteomes" id="UP001207918">
    <property type="component" value="Unassembled WGS sequence"/>
</dbReference>
<sequence>MKQYLFLILFLILVTAFCQAQQVPKDTVYISFDETSSETCLIDSGMEKDRQKTNKFRKIDTRNDLIFFHICNELFVFNKKLYSPDTTSTGSIPSQKIADIEDMNKLYNSLQPREFKHHVFDTVFILEQIAKNKVVKYDVTWNDEALGIIE</sequence>
<evidence type="ECO:0000256" key="1">
    <source>
        <dbReference type="SAM" id="SignalP"/>
    </source>
</evidence>